<dbReference type="PROSITE" id="PS51257">
    <property type="entry name" value="PROKAR_LIPOPROTEIN"/>
    <property type="match status" value="1"/>
</dbReference>
<evidence type="ECO:0000313" key="1">
    <source>
        <dbReference type="EMBL" id="JAH23613.1"/>
    </source>
</evidence>
<dbReference type="AlphaFoldDB" id="A0A0E9R5I3"/>
<sequence length="31" mass="3435">MTDRCGSHSCGLTAGCFRRFRKKKTGSICAR</sequence>
<organism evidence="1">
    <name type="scientific">Anguilla anguilla</name>
    <name type="common">European freshwater eel</name>
    <name type="synonym">Muraena anguilla</name>
    <dbReference type="NCBI Taxonomy" id="7936"/>
    <lineage>
        <taxon>Eukaryota</taxon>
        <taxon>Metazoa</taxon>
        <taxon>Chordata</taxon>
        <taxon>Craniata</taxon>
        <taxon>Vertebrata</taxon>
        <taxon>Euteleostomi</taxon>
        <taxon>Actinopterygii</taxon>
        <taxon>Neopterygii</taxon>
        <taxon>Teleostei</taxon>
        <taxon>Anguilliformes</taxon>
        <taxon>Anguillidae</taxon>
        <taxon>Anguilla</taxon>
    </lineage>
</organism>
<reference evidence="1" key="1">
    <citation type="submission" date="2014-11" db="EMBL/GenBank/DDBJ databases">
        <authorList>
            <person name="Amaro Gonzalez C."/>
        </authorList>
    </citation>
    <scope>NUCLEOTIDE SEQUENCE</scope>
</reference>
<proteinExistence type="predicted"/>
<accession>A0A0E9R5I3</accession>
<name>A0A0E9R5I3_ANGAN</name>
<dbReference type="EMBL" id="GBXM01084964">
    <property type="protein sequence ID" value="JAH23613.1"/>
    <property type="molecule type" value="Transcribed_RNA"/>
</dbReference>
<reference evidence="1" key="2">
    <citation type="journal article" date="2015" name="Fish Shellfish Immunol.">
        <title>Early steps in the European eel (Anguilla anguilla)-Vibrio vulnificus interaction in the gills: Role of the RtxA13 toxin.</title>
        <authorList>
            <person name="Callol A."/>
            <person name="Pajuelo D."/>
            <person name="Ebbesson L."/>
            <person name="Teles M."/>
            <person name="MacKenzie S."/>
            <person name="Amaro C."/>
        </authorList>
    </citation>
    <scope>NUCLEOTIDE SEQUENCE</scope>
</reference>
<protein>
    <submittedName>
        <fullName evidence="1">Uncharacterized protein</fullName>
    </submittedName>
</protein>